<dbReference type="CDD" id="cd21037">
    <property type="entry name" value="MLKL_NTD"/>
    <property type="match status" value="1"/>
</dbReference>
<gene>
    <name evidence="1" type="ORF">DFH08DRAFT_932380</name>
</gene>
<organism evidence="1 2">
    <name type="scientific">Mycena albidolilacea</name>
    <dbReference type="NCBI Taxonomy" id="1033008"/>
    <lineage>
        <taxon>Eukaryota</taxon>
        <taxon>Fungi</taxon>
        <taxon>Dikarya</taxon>
        <taxon>Basidiomycota</taxon>
        <taxon>Agaricomycotina</taxon>
        <taxon>Agaricomycetes</taxon>
        <taxon>Agaricomycetidae</taxon>
        <taxon>Agaricales</taxon>
        <taxon>Marasmiineae</taxon>
        <taxon>Mycenaceae</taxon>
        <taxon>Mycena</taxon>
    </lineage>
</organism>
<dbReference type="Gene3D" id="3.30.200.20">
    <property type="entry name" value="Phosphorylase Kinase, domain 1"/>
    <property type="match status" value="1"/>
</dbReference>
<proteinExistence type="predicted"/>
<dbReference type="Proteomes" id="UP001218218">
    <property type="component" value="Unassembled WGS sequence"/>
</dbReference>
<evidence type="ECO:0000313" key="2">
    <source>
        <dbReference type="Proteomes" id="UP001218218"/>
    </source>
</evidence>
<name>A0AAD7AGL1_9AGAR</name>
<dbReference type="EMBL" id="JARIHO010000007">
    <property type="protein sequence ID" value="KAJ7358162.1"/>
    <property type="molecule type" value="Genomic_DNA"/>
</dbReference>
<dbReference type="InterPro" id="IPR059179">
    <property type="entry name" value="MLKL-like_MCAfunc"/>
</dbReference>
<reference evidence="1" key="1">
    <citation type="submission" date="2023-03" db="EMBL/GenBank/DDBJ databases">
        <title>Massive genome expansion in bonnet fungi (Mycena s.s.) driven by repeated elements and novel gene families across ecological guilds.</title>
        <authorList>
            <consortium name="Lawrence Berkeley National Laboratory"/>
            <person name="Harder C.B."/>
            <person name="Miyauchi S."/>
            <person name="Viragh M."/>
            <person name="Kuo A."/>
            <person name="Thoen E."/>
            <person name="Andreopoulos B."/>
            <person name="Lu D."/>
            <person name="Skrede I."/>
            <person name="Drula E."/>
            <person name="Henrissat B."/>
            <person name="Morin E."/>
            <person name="Kohler A."/>
            <person name="Barry K."/>
            <person name="LaButti K."/>
            <person name="Morin E."/>
            <person name="Salamov A."/>
            <person name="Lipzen A."/>
            <person name="Mereny Z."/>
            <person name="Hegedus B."/>
            <person name="Baldrian P."/>
            <person name="Stursova M."/>
            <person name="Weitz H."/>
            <person name="Taylor A."/>
            <person name="Grigoriev I.V."/>
            <person name="Nagy L.G."/>
            <person name="Martin F."/>
            <person name="Kauserud H."/>
        </authorList>
    </citation>
    <scope>NUCLEOTIDE SEQUENCE</scope>
    <source>
        <strain evidence="1">CBHHK002</strain>
    </source>
</reference>
<comment type="caution">
    <text evidence="1">The sequence shown here is derived from an EMBL/GenBank/DDBJ whole genome shotgun (WGS) entry which is preliminary data.</text>
</comment>
<sequence length="694" mass="78706">MSIRRNTSRERETGALHLALMARSATHDWLANMILGVKTIAAGAEFIPVPYIRAAFGTVVIFLDTVDKMKKNRDDLLDLCESIVEIVHLLEAEVLAHGDVAGVRFMGLCEDFIAFLRILQTGLEKIARSQAGFRGRFKEFLRATTVADQLERYRNRVNELRSNFLLIATIDTNLSVARIQNSVATAQEDSPLGHFHQFRRIALGEINLLYETGMSNKVHKVKVFTARISGEASLMTVAKYEDRNERWKSDLELYSRLRHPNVWQLFGFATAPGLHALIYHDELIPLQIYRRIHRPLSDSVWACMEGMLFAQFRESSQYHYWDTDANQNQNLKAAICVKRKPTRLCLTMPLLGNAEDDVDREDDDDHQLSSWHNSLFKDHNITTDASTISNILASNSSSTDATLSSTLARSIGWKHFFAALVPVRYLIKTPWKTLKRLFLGSVVVQRCDRLVPVAYIPHSSLVTVRPWKLRAIPGVYSDFETNTSSSNRFTFASGSFAAPEVPQDRILLTSSIELEEETMNTLQTSWLSQANFCISETVPDKSSRCRSGVVGKLVCAVIVRVDHHPLRKEGTSQEAHIFLRPIGLKQEGLRIGLDFPESDRAYWSLDQTGKTQTTQDECDSIGLPRLEFMFLPGARFWHEYHYNAIGEFFEAKGLDPHSRDVARLLGLPLAEVESNIPPNMLDYDISSGVWFYHL</sequence>
<protein>
    <submittedName>
        <fullName evidence="1">Uncharacterized protein</fullName>
    </submittedName>
</protein>
<keyword evidence="2" id="KW-1185">Reference proteome</keyword>
<accession>A0AAD7AGL1</accession>
<evidence type="ECO:0000313" key="1">
    <source>
        <dbReference type="EMBL" id="KAJ7358162.1"/>
    </source>
</evidence>
<dbReference type="AlphaFoldDB" id="A0AAD7AGL1"/>